<reference evidence="7" key="2">
    <citation type="submission" date="2022-06" db="UniProtKB">
        <authorList>
            <consortium name="EnsemblMetazoa"/>
        </authorList>
    </citation>
    <scope>IDENTIFICATION</scope>
    <source>
        <strain evidence="7">DF5081</strain>
    </source>
</reference>
<feature type="region of interest" description="Disordered" evidence="5">
    <location>
        <begin position="47"/>
        <end position="83"/>
    </location>
</feature>
<keyword evidence="4 6" id="KW-0472">Membrane</keyword>
<dbReference type="AlphaFoldDB" id="A0A8R1HST4"/>
<reference evidence="8" key="1">
    <citation type="submission" date="2010-08" db="EMBL/GenBank/DDBJ databases">
        <authorList>
            <consortium name="Caenorhabditis japonica Sequencing Consortium"/>
            <person name="Wilson R.K."/>
        </authorList>
    </citation>
    <scope>NUCLEOTIDE SEQUENCE [LARGE SCALE GENOMIC DNA]</scope>
    <source>
        <strain evidence="8">DF5081</strain>
    </source>
</reference>
<evidence type="ECO:0000313" key="8">
    <source>
        <dbReference type="Proteomes" id="UP000005237"/>
    </source>
</evidence>
<dbReference type="PANTHER" id="PTHR18843:SF7">
    <property type="entry name" value="LAMINA-ASSOCIATED POLYPEPTIDE 1B ISOFORM 1-RELATED"/>
    <property type="match status" value="1"/>
</dbReference>
<evidence type="ECO:0000256" key="2">
    <source>
        <dbReference type="ARBA" id="ARBA00022692"/>
    </source>
</evidence>
<keyword evidence="2 6" id="KW-0812">Transmembrane</keyword>
<feature type="region of interest" description="Disordered" evidence="5">
    <location>
        <begin position="1"/>
        <end position="22"/>
    </location>
</feature>
<dbReference type="GO" id="GO:0001671">
    <property type="term" value="F:ATPase activator activity"/>
    <property type="evidence" value="ECO:0007669"/>
    <property type="project" value="InterPro"/>
</dbReference>
<dbReference type="InterPro" id="IPR008662">
    <property type="entry name" value="TOIP1/2"/>
</dbReference>
<keyword evidence="3 6" id="KW-1133">Transmembrane helix</keyword>
<evidence type="ECO:0000256" key="3">
    <source>
        <dbReference type="ARBA" id="ARBA00022989"/>
    </source>
</evidence>
<dbReference type="Gene3D" id="3.40.50.12190">
    <property type="match status" value="1"/>
</dbReference>
<evidence type="ECO:0000256" key="5">
    <source>
        <dbReference type="SAM" id="MobiDB-lite"/>
    </source>
</evidence>
<organism evidence="7 8">
    <name type="scientific">Caenorhabditis japonica</name>
    <dbReference type="NCBI Taxonomy" id="281687"/>
    <lineage>
        <taxon>Eukaryota</taxon>
        <taxon>Metazoa</taxon>
        <taxon>Ecdysozoa</taxon>
        <taxon>Nematoda</taxon>
        <taxon>Chromadorea</taxon>
        <taxon>Rhabditida</taxon>
        <taxon>Rhabditina</taxon>
        <taxon>Rhabditomorpha</taxon>
        <taxon>Rhabditoidea</taxon>
        <taxon>Rhabditidae</taxon>
        <taxon>Peloderinae</taxon>
        <taxon>Caenorhabditis</taxon>
    </lineage>
</organism>
<comment type="subcellular location">
    <subcellularLocation>
        <location evidence="1">Membrane</location>
    </subcellularLocation>
</comment>
<sequence length="314" mass="34795">MPQTRRSLGIPSNEEFAARKRRNSSPFKKLYPNLTEGVSYASTATTFVKTSEVQDEDDDGLETEHDSSFASSVGSERPSPDNENEPWKLVLVGILIFLLAVCIGLMVRATTSNGQSDAPYENYIKSVRGVISNQFPDLSAENRAILRLIGQKVYLEPENHAPLVILVGGANSRQFSEAVNHIIRKTVGKTHADSIRIESDTNRAELHENLKDVLGASDDTSSVIPHSAVVLDVDLLTWDAVLVLHAFADHENYPIRKTVLFLTVSERNEDDLGAKNRNCEEKMVGFLTNRWIENGGTSDNIPPIIARISYFICV</sequence>
<dbReference type="GO" id="GO:0016020">
    <property type="term" value="C:membrane"/>
    <property type="evidence" value="ECO:0007669"/>
    <property type="project" value="UniProtKB-SubCell"/>
</dbReference>
<evidence type="ECO:0000313" key="7">
    <source>
        <dbReference type="EnsemblMetazoa" id="CJA07593.1"/>
    </source>
</evidence>
<proteinExistence type="predicted"/>
<dbReference type="GO" id="GO:0061024">
    <property type="term" value="P:membrane organization"/>
    <property type="evidence" value="ECO:0007669"/>
    <property type="project" value="TreeGrafter"/>
</dbReference>
<protein>
    <submittedName>
        <fullName evidence="7">Uncharacterized protein</fullName>
    </submittedName>
</protein>
<accession>A0A8R1HST4</accession>
<evidence type="ECO:0000256" key="6">
    <source>
        <dbReference type="SAM" id="Phobius"/>
    </source>
</evidence>
<evidence type="ECO:0000256" key="1">
    <source>
        <dbReference type="ARBA" id="ARBA00004370"/>
    </source>
</evidence>
<evidence type="ECO:0000256" key="4">
    <source>
        <dbReference type="ARBA" id="ARBA00023136"/>
    </source>
</evidence>
<name>A0A8R1HST4_CAEJA</name>
<keyword evidence="8" id="KW-1185">Reference proteome</keyword>
<dbReference type="Proteomes" id="UP000005237">
    <property type="component" value="Unassembled WGS sequence"/>
</dbReference>
<dbReference type="InterPro" id="IPR038599">
    <property type="entry name" value="LAP1C-like_C_sf"/>
</dbReference>
<dbReference type="EnsemblMetazoa" id="CJA07593.1">
    <property type="protein sequence ID" value="CJA07593.1"/>
    <property type="gene ID" value="WBGene00126797"/>
</dbReference>
<feature type="transmembrane region" description="Helical" evidence="6">
    <location>
        <begin position="87"/>
        <end position="107"/>
    </location>
</feature>
<dbReference type="PANTHER" id="PTHR18843">
    <property type="entry name" value="TORSIN-1A-INTERACTING PROTEIN"/>
    <property type="match status" value="1"/>
</dbReference>